<proteinExistence type="predicted"/>
<name>A0A7W4Z3C8_9ACTN</name>
<dbReference type="AlphaFoldDB" id="A0A7W4Z3C8"/>
<sequence>MKFRRKSAETEATVDPTADRPFDEAAAAVVDEADASVAGPRDIDDLEDDDLEDGERVDLGSLVLTAVDGLEIRLQVDESTEQVQSVLHAGAEGAVELRAFAAPRNGDLWAEVRPRIAAEFAQRGGTASEREGRYGTELDCQITVRTEDGRTATQPSRVVGINGPRWMLRATFLGRPAVEPDAEGPWDAAIEATVVRRGAQAMPAGAELPLTLPPRDRLIRRQA</sequence>
<evidence type="ECO:0000313" key="3">
    <source>
        <dbReference type="Proteomes" id="UP000589626"/>
    </source>
</evidence>
<dbReference type="InterPro" id="IPR022183">
    <property type="entry name" value="DUF3710"/>
</dbReference>
<evidence type="ECO:0000313" key="2">
    <source>
        <dbReference type="EMBL" id="MBB3044837.1"/>
    </source>
</evidence>
<evidence type="ECO:0008006" key="4">
    <source>
        <dbReference type="Google" id="ProtNLM"/>
    </source>
</evidence>
<feature type="compositionally biased region" description="Low complexity" evidence="1">
    <location>
        <begin position="24"/>
        <end position="38"/>
    </location>
</feature>
<gene>
    <name evidence="2" type="ORF">FHU40_004690</name>
</gene>
<evidence type="ECO:0000256" key="1">
    <source>
        <dbReference type="SAM" id="MobiDB-lite"/>
    </source>
</evidence>
<dbReference type="RefSeq" id="WP_183594860.1">
    <property type="nucleotide sequence ID" value="NZ_JACHWR010000004.1"/>
</dbReference>
<dbReference type="EMBL" id="JACHWR010000004">
    <property type="protein sequence ID" value="MBB3044837.1"/>
    <property type="molecule type" value="Genomic_DNA"/>
</dbReference>
<comment type="caution">
    <text evidence="2">The sequence shown here is derived from an EMBL/GenBank/DDBJ whole genome shotgun (WGS) entry which is preliminary data.</text>
</comment>
<dbReference type="Pfam" id="PF12502">
    <property type="entry name" value="DUF3710"/>
    <property type="match status" value="1"/>
</dbReference>
<feature type="region of interest" description="Disordered" evidence="1">
    <location>
        <begin position="1"/>
        <end position="51"/>
    </location>
</feature>
<organism evidence="2 3">
    <name type="scientific">Nocardioides soli</name>
    <dbReference type="NCBI Taxonomy" id="1036020"/>
    <lineage>
        <taxon>Bacteria</taxon>
        <taxon>Bacillati</taxon>
        <taxon>Actinomycetota</taxon>
        <taxon>Actinomycetes</taxon>
        <taxon>Propionibacteriales</taxon>
        <taxon>Nocardioidaceae</taxon>
        <taxon>Nocardioides</taxon>
    </lineage>
</organism>
<keyword evidence="3" id="KW-1185">Reference proteome</keyword>
<reference evidence="2 3" key="1">
    <citation type="submission" date="2020-08" db="EMBL/GenBank/DDBJ databases">
        <title>Sequencing the genomes of 1000 actinobacteria strains.</title>
        <authorList>
            <person name="Klenk H.-P."/>
        </authorList>
    </citation>
    <scope>NUCLEOTIDE SEQUENCE [LARGE SCALE GENOMIC DNA]</scope>
    <source>
        <strain evidence="2 3">DSM 105498</strain>
    </source>
</reference>
<dbReference type="Proteomes" id="UP000589626">
    <property type="component" value="Unassembled WGS sequence"/>
</dbReference>
<accession>A0A7W4Z3C8</accession>
<protein>
    <recommendedName>
        <fullName evidence="4">DUF3710 domain-containing protein</fullName>
    </recommendedName>
</protein>